<dbReference type="Proteomes" id="UP000203589">
    <property type="component" value="Chromosome"/>
</dbReference>
<organism evidence="4 5">
    <name type="scientific">Antarctobacter heliothermus</name>
    <dbReference type="NCBI Taxonomy" id="74033"/>
    <lineage>
        <taxon>Bacteria</taxon>
        <taxon>Pseudomonadati</taxon>
        <taxon>Pseudomonadota</taxon>
        <taxon>Alphaproteobacteria</taxon>
        <taxon>Rhodobacterales</taxon>
        <taxon>Roseobacteraceae</taxon>
        <taxon>Antarctobacter</taxon>
    </lineage>
</organism>
<keyword evidence="2" id="KW-0732">Signal</keyword>
<feature type="chain" id="PRO_5012894737" evidence="2">
    <location>
        <begin position="21"/>
        <end position="205"/>
    </location>
</feature>
<dbReference type="AlphaFoldDB" id="A0A222E5D4"/>
<sequence length="205" mass="21749">MKRFMLTVATTALVPALALAESHAASDTMDPAADPVPMEQTDAPEVTETVDPAADPMATDVDPEPTDMAEDADPVAPTMDTDKMADTDHAVGHSIGLMAATKASVIIGAPIYTLAAEDQIDWDPTVDYDTVADEWTRIGSVNDFVLGEDGKITGLVAEVGGFLGMGDTLVLLPLDQTRMVSVDENSYSVVTPYTSEQLTEMEKVE</sequence>
<dbReference type="Pfam" id="PF05239">
    <property type="entry name" value="PRC"/>
    <property type="match status" value="1"/>
</dbReference>
<feature type="region of interest" description="Disordered" evidence="1">
    <location>
        <begin position="25"/>
        <end position="68"/>
    </location>
</feature>
<evidence type="ECO:0000259" key="3">
    <source>
        <dbReference type="Pfam" id="PF05239"/>
    </source>
</evidence>
<evidence type="ECO:0000313" key="4">
    <source>
        <dbReference type="EMBL" id="ASP21405.1"/>
    </source>
</evidence>
<keyword evidence="5" id="KW-1185">Reference proteome</keyword>
<feature type="signal peptide" evidence="2">
    <location>
        <begin position="1"/>
        <end position="20"/>
    </location>
</feature>
<proteinExistence type="predicted"/>
<dbReference type="OrthoDB" id="6158291at2"/>
<dbReference type="InterPro" id="IPR027275">
    <property type="entry name" value="PRC-brl_dom"/>
</dbReference>
<evidence type="ECO:0000256" key="1">
    <source>
        <dbReference type="SAM" id="MobiDB-lite"/>
    </source>
</evidence>
<dbReference type="Gene3D" id="2.30.30.240">
    <property type="entry name" value="PRC-barrel domain"/>
    <property type="match status" value="1"/>
</dbReference>
<evidence type="ECO:0000313" key="5">
    <source>
        <dbReference type="Proteomes" id="UP000203589"/>
    </source>
</evidence>
<dbReference type="EMBL" id="CP022540">
    <property type="protein sequence ID" value="ASP21405.1"/>
    <property type="molecule type" value="Genomic_DNA"/>
</dbReference>
<dbReference type="KEGG" id="aht:ANTHELSMS3_02750"/>
<evidence type="ECO:0000256" key="2">
    <source>
        <dbReference type="SAM" id="SignalP"/>
    </source>
</evidence>
<dbReference type="RefSeq" id="WP_094035326.1">
    <property type="nucleotide sequence ID" value="NZ_CP022540.1"/>
</dbReference>
<gene>
    <name evidence="4" type="ORF">ANTHELSMS3_02750</name>
</gene>
<accession>A0A222E5D4</accession>
<dbReference type="InterPro" id="IPR011033">
    <property type="entry name" value="PRC_barrel-like_sf"/>
</dbReference>
<protein>
    <submittedName>
        <fullName evidence="4">PRC-barrel domain protein</fullName>
    </submittedName>
</protein>
<name>A0A222E5D4_9RHOB</name>
<dbReference type="SUPFAM" id="SSF50346">
    <property type="entry name" value="PRC-barrel domain"/>
    <property type="match status" value="1"/>
</dbReference>
<feature type="domain" description="PRC-barrel" evidence="3">
    <location>
        <begin position="136"/>
        <end position="185"/>
    </location>
</feature>
<reference evidence="4 5" key="1">
    <citation type="submission" date="2017-07" db="EMBL/GenBank/DDBJ databases">
        <title>Genome Sequence of Antarctobacter heliothermus Strain SMS3 Isolated from a culture of the Diatom Skeletonema marinoi.</title>
        <authorList>
            <person name="Topel M."/>
            <person name="Pinder M.I.M."/>
            <person name="Johansson O.N."/>
            <person name="Kourtchenko O."/>
            <person name="Godhe A."/>
            <person name="Clarke A.K."/>
        </authorList>
    </citation>
    <scope>NUCLEOTIDE SEQUENCE [LARGE SCALE GENOMIC DNA]</scope>
    <source>
        <strain evidence="4 5">SMS3</strain>
    </source>
</reference>